<keyword evidence="4 7" id="KW-0812">Transmembrane</keyword>
<name>A0A841JMH4_9BACT</name>
<reference evidence="8 9" key="1">
    <citation type="submission" date="2020-08" db="EMBL/GenBank/DDBJ databases">
        <title>Genomic Encyclopedia of Type Strains, Phase IV (KMG-IV): sequencing the most valuable type-strain genomes for metagenomic binning, comparative biology and taxonomic classification.</title>
        <authorList>
            <person name="Goeker M."/>
        </authorList>
    </citation>
    <scope>NUCLEOTIDE SEQUENCE [LARGE SCALE GENOMIC DNA]</scope>
    <source>
        <strain evidence="8 9">DSM 103733</strain>
    </source>
</reference>
<keyword evidence="8" id="KW-0966">Cell projection</keyword>
<evidence type="ECO:0000256" key="6">
    <source>
        <dbReference type="ARBA" id="ARBA00023136"/>
    </source>
</evidence>
<organism evidence="8 9">
    <name type="scientific">Silvibacterium bohemicum</name>
    <dbReference type="NCBI Taxonomy" id="1577686"/>
    <lineage>
        <taxon>Bacteria</taxon>
        <taxon>Pseudomonadati</taxon>
        <taxon>Acidobacteriota</taxon>
        <taxon>Terriglobia</taxon>
        <taxon>Terriglobales</taxon>
        <taxon>Acidobacteriaceae</taxon>
        <taxon>Silvibacterium</taxon>
    </lineage>
</organism>
<evidence type="ECO:0000313" key="9">
    <source>
        <dbReference type="Proteomes" id="UP000538666"/>
    </source>
</evidence>
<keyword evidence="8" id="KW-0282">Flagellum</keyword>
<evidence type="ECO:0000256" key="1">
    <source>
        <dbReference type="ARBA" id="ARBA00004651"/>
    </source>
</evidence>
<accession>A0A841JMH4</accession>
<protein>
    <submittedName>
        <fullName evidence="8">Flagellar biosynthesis protein FliR</fullName>
    </submittedName>
</protein>
<comment type="similarity">
    <text evidence="2">Belongs to the FliR/MopE/SpaR family.</text>
</comment>
<dbReference type="Pfam" id="PF01311">
    <property type="entry name" value="Bac_export_1"/>
    <property type="match status" value="1"/>
</dbReference>
<evidence type="ECO:0000256" key="7">
    <source>
        <dbReference type="SAM" id="Phobius"/>
    </source>
</evidence>
<keyword evidence="5 7" id="KW-1133">Transmembrane helix</keyword>
<dbReference type="GO" id="GO:0005886">
    <property type="term" value="C:plasma membrane"/>
    <property type="evidence" value="ECO:0007669"/>
    <property type="project" value="UniProtKB-SubCell"/>
</dbReference>
<keyword evidence="3" id="KW-1003">Cell membrane</keyword>
<dbReference type="PANTHER" id="PTHR30065:SF1">
    <property type="entry name" value="SURFACE PRESENTATION OF ANTIGENS PROTEIN SPAR"/>
    <property type="match status" value="1"/>
</dbReference>
<keyword evidence="6 7" id="KW-0472">Membrane</keyword>
<dbReference type="RefSeq" id="WP_050057790.1">
    <property type="nucleotide sequence ID" value="NZ_JACHEK010000001.1"/>
</dbReference>
<keyword evidence="9" id="KW-1185">Reference proteome</keyword>
<dbReference type="GO" id="GO:0006605">
    <property type="term" value="P:protein targeting"/>
    <property type="evidence" value="ECO:0007669"/>
    <property type="project" value="InterPro"/>
</dbReference>
<evidence type="ECO:0000256" key="3">
    <source>
        <dbReference type="ARBA" id="ARBA00022475"/>
    </source>
</evidence>
<dbReference type="Proteomes" id="UP000538666">
    <property type="component" value="Unassembled WGS sequence"/>
</dbReference>
<feature type="transmembrane region" description="Helical" evidence="7">
    <location>
        <begin position="89"/>
        <end position="113"/>
    </location>
</feature>
<feature type="transmembrane region" description="Helical" evidence="7">
    <location>
        <begin position="20"/>
        <end position="39"/>
    </location>
</feature>
<feature type="transmembrane region" description="Helical" evidence="7">
    <location>
        <begin position="145"/>
        <end position="168"/>
    </location>
</feature>
<comment type="caution">
    <text evidence="8">The sequence shown here is derived from an EMBL/GenBank/DDBJ whole genome shotgun (WGS) entry which is preliminary data.</text>
</comment>
<feature type="transmembrane region" description="Helical" evidence="7">
    <location>
        <begin position="188"/>
        <end position="212"/>
    </location>
</feature>
<dbReference type="PRINTS" id="PR00953">
    <property type="entry name" value="TYPE3IMRPROT"/>
</dbReference>
<dbReference type="InterPro" id="IPR002010">
    <property type="entry name" value="T3SS_IM_R"/>
</dbReference>
<evidence type="ECO:0000256" key="5">
    <source>
        <dbReference type="ARBA" id="ARBA00022989"/>
    </source>
</evidence>
<evidence type="ECO:0000256" key="4">
    <source>
        <dbReference type="ARBA" id="ARBA00022692"/>
    </source>
</evidence>
<keyword evidence="8" id="KW-0969">Cilium</keyword>
<dbReference type="PANTHER" id="PTHR30065">
    <property type="entry name" value="FLAGELLAR BIOSYNTHETIC PROTEIN FLIR"/>
    <property type="match status" value="1"/>
</dbReference>
<comment type="subcellular location">
    <subcellularLocation>
        <location evidence="1">Cell membrane</location>
        <topology evidence="1">Multi-pass membrane protein</topology>
    </subcellularLocation>
</comment>
<gene>
    <name evidence="8" type="ORF">HNQ77_000520</name>
</gene>
<dbReference type="AlphaFoldDB" id="A0A841JMH4"/>
<dbReference type="EMBL" id="JACHEK010000001">
    <property type="protein sequence ID" value="MBB6142582.1"/>
    <property type="molecule type" value="Genomic_DNA"/>
</dbReference>
<evidence type="ECO:0000256" key="2">
    <source>
        <dbReference type="ARBA" id="ARBA00009772"/>
    </source>
</evidence>
<proteinExistence type="inferred from homology"/>
<sequence>MLPALQSILSGLGVHANVQSFLMLFFLIFARIVAALNLTPFLGGKALPSQVKVGLSAAIAMLLYPSLSNSSGPMPGNFFFYCALLAKEYIVGMMIGFISQMVFFGVQIAGIIMDTQRGLNQISYLAPELPGNVSATGNLQIQASIVLFLVLGGHLLFLRSLGLSFQVIPLVQLPHMTPGWEALAEEFTLISASALRIGAQLCAPVVLTIFLIDVSFGSVQKVASSLKISNDTNTAKSWIGLAVFCLSAPFFFEQLQRYLASMIPAIDQFVRSLA</sequence>
<evidence type="ECO:0000313" key="8">
    <source>
        <dbReference type="EMBL" id="MBB6142582.1"/>
    </source>
</evidence>
<dbReference type="OrthoDB" id="9807748at2"/>